<dbReference type="Ensembl" id="ENSCCRT00015075516.1">
    <property type="protein sequence ID" value="ENSCCRP00015073140.1"/>
    <property type="gene ID" value="ENSCCRG00015029005.1"/>
</dbReference>
<reference evidence="22" key="1">
    <citation type="submission" date="2025-08" db="UniProtKB">
        <authorList>
            <consortium name="Ensembl"/>
        </authorList>
    </citation>
    <scope>IDENTIFICATION</scope>
</reference>
<dbReference type="CDD" id="cd02601">
    <property type="entry name" value="HAD_Eya"/>
    <property type="match status" value="1"/>
</dbReference>
<comment type="catalytic activity">
    <reaction evidence="18 21">
        <text>O-phospho-L-tyrosyl-[protein] + H2O = L-tyrosyl-[protein] + phosphate</text>
        <dbReference type="Rhea" id="RHEA:10684"/>
        <dbReference type="Rhea" id="RHEA-COMP:10136"/>
        <dbReference type="Rhea" id="RHEA-COMP:20101"/>
        <dbReference type="ChEBI" id="CHEBI:15377"/>
        <dbReference type="ChEBI" id="CHEBI:43474"/>
        <dbReference type="ChEBI" id="CHEBI:46858"/>
        <dbReference type="ChEBI" id="CHEBI:61978"/>
        <dbReference type="EC" id="3.1.3.48"/>
    </reaction>
</comment>
<sequence>STAVTAYASQVAFPSLGQSTAYSGFPQSGQTYGLPPFGTMWPGLKTESQLPEVPSVGQMGFLSFSSAYTSTQPNQIHYSYPSQGKPATALSLCASPHALFVTNIRNSFFSQRVFLWDLDETIIIFHSLLTGSFAQKFGKDPATVLNLGLQMEELIFELADTHLFFNDLEECDQVHVDDVASDDNGQDLSNYSFSSDGFSGPSAGSGPGSTTAVQGGVEWMRKLAFRYRRLKEIYNGFKGNVGGLLSPMKRDLLLRLRSEIETVTDAWLSTALKSLLLIQSRGRCMNVLVTTTQLVPALAKVLLYGLGDAFPIENIYSATKIGKESCFERIISRFGKKVTYVVIGDGRDEEFAAKQHNMPFWRISSHGDLISLHQALELDFL</sequence>
<keyword evidence="10 20" id="KW-0460">Magnesium</keyword>
<keyword evidence="16" id="KW-0234">DNA repair</keyword>
<keyword evidence="8" id="KW-0227">DNA damage</keyword>
<keyword evidence="13 21" id="KW-0805">Transcription regulation</keyword>
<feature type="active site" description="Nucleophile" evidence="19">
    <location>
        <position position="117"/>
    </location>
</feature>
<evidence type="ECO:0000256" key="1">
    <source>
        <dbReference type="ARBA" id="ARBA00004123"/>
    </source>
</evidence>
<dbReference type="Proteomes" id="UP000694700">
    <property type="component" value="Unplaced"/>
</dbReference>
<keyword evidence="9 21" id="KW-0378">Hydrolase</keyword>
<dbReference type="GO" id="GO:0030154">
    <property type="term" value="P:cell differentiation"/>
    <property type="evidence" value="ECO:0007669"/>
    <property type="project" value="TreeGrafter"/>
</dbReference>
<dbReference type="GO" id="GO:0005634">
    <property type="term" value="C:nucleus"/>
    <property type="evidence" value="ECO:0007669"/>
    <property type="project" value="UniProtKB-SubCell"/>
</dbReference>
<name>A0A8C1X105_CYPCA</name>
<keyword evidence="7 20" id="KW-0479">Metal-binding</keyword>
<accession>A0A8C1X105</accession>
<comment type="cofactor">
    <cofactor evidence="20 21">
        <name>Mg(2+)</name>
        <dbReference type="ChEBI" id="CHEBI:18420"/>
    </cofactor>
    <text evidence="20 21">Binds 1 Mg(2+) ion per subunit.</text>
</comment>
<dbReference type="EC" id="3.1.3.48" evidence="21"/>
<evidence type="ECO:0000256" key="5">
    <source>
        <dbReference type="ARBA" id="ARBA00022490"/>
    </source>
</evidence>
<dbReference type="GO" id="GO:0046872">
    <property type="term" value="F:metal ion binding"/>
    <property type="evidence" value="ECO:0007669"/>
    <property type="project" value="UniProtKB-KW"/>
</dbReference>
<dbReference type="PANTHER" id="PTHR10190:SF5">
    <property type="entry name" value="EYES ABSENT HOMOLOG 3"/>
    <property type="match status" value="1"/>
</dbReference>
<dbReference type="Gene3D" id="3.40.50.12350">
    <property type="match status" value="1"/>
</dbReference>
<evidence type="ECO:0000256" key="18">
    <source>
        <dbReference type="ARBA" id="ARBA00051722"/>
    </source>
</evidence>
<evidence type="ECO:0000256" key="8">
    <source>
        <dbReference type="ARBA" id="ARBA00022763"/>
    </source>
</evidence>
<evidence type="ECO:0000313" key="23">
    <source>
        <dbReference type="Proteomes" id="UP000694700"/>
    </source>
</evidence>
<feature type="binding site" evidence="20">
    <location>
        <position position="119"/>
    </location>
    <ligand>
        <name>Mg(2+)</name>
        <dbReference type="ChEBI" id="CHEBI:18420"/>
    </ligand>
</feature>
<dbReference type="GO" id="GO:0005737">
    <property type="term" value="C:cytoplasm"/>
    <property type="evidence" value="ECO:0007669"/>
    <property type="project" value="UniProtKB-SubCell"/>
</dbReference>
<dbReference type="SFLD" id="SFLDG01129">
    <property type="entry name" value="C1.5:_HAD__Beta-PGM__Phosphata"/>
    <property type="match status" value="1"/>
</dbReference>
<proteinExistence type="inferred from homology"/>
<keyword evidence="15" id="KW-0804">Transcription</keyword>
<dbReference type="GO" id="GO:0006281">
    <property type="term" value="P:DNA repair"/>
    <property type="evidence" value="ECO:0007669"/>
    <property type="project" value="UniProtKB-KW"/>
</dbReference>
<feature type="active site" description="Proton donor" evidence="19">
    <location>
        <position position="119"/>
    </location>
</feature>
<evidence type="ECO:0000256" key="20">
    <source>
        <dbReference type="PIRSR" id="PIRSR628472-2"/>
    </source>
</evidence>
<keyword evidence="5" id="KW-0963">Cytoplasm</keyword>
<evidence type="ECO:0000256" key="7">
    <source>
        <dbReference type="ARBA" id="ARBA00022723"/>
    </source>
</evidence>
<dbReference type="GO" id="GO:0006325">
    <property type="term" value="P:chromatin organization"/>
    <property type="evidence" value="ECO:0007669"/>
    <property type="project" value="UniProtKB-KW"/>
</dbReference>
<evidence type="ECO:0000256" key="12">
    <source>
        <dbReference type="ARBA" id="ARBA00022912"/>
    </source>
</evidence>
<dbReference type="InterPro" id="IPR038102">
    <property type="entry name" value="EYA_dom_sf"/>
</dbReference>
<evidence type="ECO:0000256" key="13">
    <source>
        <dbReference type="ARBA" id="ARBA00023015"/>
    </source>
</evidence>
<comment type="similarity">
    <text evidence="3 21">Belongs to the HAD-like hydrolase superfamily. EYA family.</text>
</comment>
<evidence type="ECO:0000256" key="4">
    <source>
        <dbReference type="ARBA" id="ARBA00022473"/>
    </source>
</evidence>
<keyword evidence="17" id="KW-0539">Nucleus</keyword>
<dbReference type="FunFam" id="3.40.50.12350:FF:000002">
    <property type="entry name" value="Eyes absent homolog"/>
    <property type="match status" value="1"/>
</dbReference>
<dbReference type="NCBIfam" id="TIGR01658">
    <property type="entry name" value="EYA-cons_domain"/>
    <property type="match status" value="1"/>
</dbReference>
<evidence type="ECO:0000256" key="21">
    <source>
        <dbReference type="RuleBase" id="RU362036"/>
    </source>
</evidence>
<feature type="binding site" evidence="20">
    <location>
        <position position="345"/>
    </location>
    <ligand>
        <name>Mg(2+)</name>
        <dbReference type="ChEBI" id="CHEBI:18420"/>
    </ligand>
</feature>
<dbReference type="InterPro" id="IPR042577">
    <property type="entry name" value="EYA_dom_metazoan"/>
</dbReference>
<evidence type="ECO:0000256" key="16">
    <source>
        <dbReference type="ARBA" id="ARBA00023204"/>
    </source>
</evidence>
<dbReference type="GO" id="GO:0045739">
    <property type="term" value="P:positive regulation of DNA repair"/>
    <property type="evidence" value="ECO:0007669"/>
    <property type="project" value="TreeGrafter"/>
</dbReference>
<evidence type="ECO:0000256" key="9">
    <source>
        <dbReference type="ARBA" id="ARBA00022801"/>
    </source>
</evidence>
<dbReference type="GO" id="GO:2001240">
    <property type="term" value="P:negative regulation of extrinsic apoptotic signaling pathway in absence of ligand"/>
    <property type="evidence" value="ECO:0007669"/>
    <property type="project" value="TreeGrafter"/>
</dbReference>
<dbReference type="GO" id="GO:0004725">
    <property type="term" value="F:protein tyrosine phosphatase activity"/>
    <property type="evidence" value="ECO:0007669"/>
    <property type="project" value="UniProtKB-EC"/>
</dbReference>
<evidence type="ECO:0000256" key="17">
    <source>
        <dbReference type="ARBA" id="ARBA00023242"/>
    </source>
</evidence>
<protein>
    <recommendedName>
        <fullName evidence="21">Eyes absent homolog</fullName>
        <ecNumber evidence="21">3.1.3.48</ecNumber>
    </recommendedName>
</protein>
<dbReference type="PANTHER" id="PTHR10190">
    <property type="entry name" value="EYES ABSENT"/>
    <property type="match status" value="1"/>
</dbReference>
<evidence type="ECO:0000256" key="11">
    <source>
        <dbReference type="ARBA" id="ARBA00022853"/>
    </source>
</evidence>
<keyword evidence="4" id="KW-0217">Developmental protein</keyword>
<organism evidence="22 23">
    <name type="scientific">Cyprinus carpio</name>
    <name type="common">Common carp</name>
    <dbReference type="NCBI Taxonomy" id="7962"/>
    <lineage>
        <taxon>Eukaryota</taxon>
        <taxon>Metazoa</taxon>
        <taxon>Chordata</taxon>
        <taxon>Craniata</taxon>
        <taxon>Vertebrata</taxon>
        <taxon>Euteleostomi</taxon>
        <taxon>Actinopterygii</taxon>
        <taxon>Neopterygii</taxon>
        <taxon>Teleostei</taxon>
        <taxon>Ostariophysi</taxon>
        <taxon>Cypriniformes</taxon>
        <taxon>Cyprinidae</taxon>
        <taxon>Cyprininae</taxon>
        <taxon>Cyprinus</taxon>
    </lineage>
</organism>
<keyword evidence="12 21" id="KW-0904">Protein phosphatase</keyword>
<keyword evidence="6" id="KW-0597">Phosphoprotein</keyword>
<keyword evidence="14" id="KW-0010">Activator</keyword>
<evidence type="ECO:0000256" key="10">
    <source>
        <dbReference type="ARBA" id="ARBA00022842"/>
    </source>
</evidence>
<evidence type="ECO:0000256" key="6">
    <source>
        <dbReference type="ARBA" id="ARBA00022553"/>
    </source>
</evidence>
<dbReference type="Pfam" id="PF00702">
    <property type="entry name" value="Hydrolase"/>
    <property type="match status" value="1"/>
</dbReference>
<evidence type="ECO:0000256" key="15">
    <source>
        <dbReference type="ARBA" id="ARBA00023163"/>
    </source>
</evidence>
<dbReference type="SFLD" id="SFLDS00003">
    <property type="entry name" value="Haloacid_Dehalogenase"/>
    <property type="match status" value="1"/>
</dbReference>
<feature type="binding site" evidence="20">
    <location>
        <position position="117"/>
    </location>
    <ligand>
        <name>Mg(2+)</name>
        <dbReference type="ChEBI" id="CHEBI:18420"/>
    </ligand>
</feature>
<evidence type="ECO:0000313" key="22">
    <source>
        <dbReference type="Ensembl" id="ENSCCRP00015073140.1"/>
    </source>
</evidence>
<evidence type="ECO:0000256" key="2">
    <source>
        <dbReference type="ARBA" id="ARBA00004496"/>
    </source>
</evidence>
<comment type="subcellular location">
    <subcellularLocation>
        <location evidence="2">Cytoplasm</location>
    </subcellularLocation>
    <subcellularLocation>
        <location evidence="1">Nucleus</location>
    </subcellularLocation>
</comment>
<dbReference type="InterPro" id="IPR028472">
    <property type="entry name" value="EYA"/>
</dbReference>
<dbReference type="InterPro" id="IPR006545">
    <property type="entry name" value="EYA_dom"/>
</dbReference>
<evidence type="ECO:0000256" key="14">
    <source>
        <dbReference type="ARBA" id="ARBA00023159"/>
    </source>
</evidence>
<evidence type="ECO:0000256" key="19">
    <source>
        <dbReference type="PIRSR" id="PIRSR628472-1"/>
    </source>
</evidence>
<dbReference type="AlphaFoldDB" id="A0A8C1X105"/>
<keyword evidence="11" id="KW-0156">Chromatin regulator</keyword>
<evidence type="ECO:0000256" key="3">
    <source>
        <dbReference type="ARBA" id="ARBA00010501"/>
    </source>
</evidence>